<keyword evidence="5 7" id="KW-1133">Transmembrane helix</keyword>
<evidence type="ECO:0000256" key="5">
    <source>
        <dbReference type="ARBA" id="ARBA00022989"/>
    </source>
</evidence>
<dbReference type="STRING" id="512399.A8709_12000"/>
<dbReference type="GO" id="GO:0005886">
    <property type="term" value="C:plasma membrane"/>
    <property type="evidence" value="ECO:0007669"/>
    <property type="project" value="UniProtKB-SubCell"/>
</dbReference>
<organism evidence="9 10">
    <name type="scientific">Paenibacillus pectinilyticus</name>
    <dbReference type="NCBI Taxonomy" id="512399"/>
    <lineage>
        <taxon>Bacteria</taxon>
        <taxon>Bacillati</taxon>
        <taxon>Bacillota</taxon>
        <taxon>Bacilli</taxon>
        <taxon>Bacillales</taxon>
        <taxon>Paenibacillaceae</taxon>
        <taxon>Paenibacillus</taxon>
    </lineage>
</organism>
<feature type="domain" description="ABC transmembrane type-1" evidence="8">
    <location>
        <begin position="76"/>
        <end position="287"/>
    </location>
</feature>
<dbReference type="InterPro" id="IPR051393">
    <property type="entry name" value="ABC_transporter_permease"/>
</dbReference>
<feature type="transmembrane region" description="Helical" evidence="7">
    <location>
        <begin position="80"/>
        <end position="101"/>
    </location>
</feature>
<accession>A0A1C0ZR75</accession>
<name>A0A1C0ZR75_9BACL</name>
<dbReference type="SUPFAM" id="SSF160964">
    <property type="entry name" value="MalF N-terminal region-like"/>
    <property type="match status" value="1"/>
</dbReference>
<keyword evidence="4 7" id="KW-0812">Transmembrane</keyword>
<feature type="transmembrane region" description="Helical" evidence="7">
    <location>
        <begin position="266"/>
        <end position="287"/>
    </location>
</feature>
<dbReference type="PROSITE" id="PS50928">
    <property type="entry name" value="ABC_TM1"/>
    <property type="match status" value="1"/>
</dbReference>
<dbReference type="Gene3D" id="1.10.3720.10">
    <property type="entry name" value="MetI-like"/>
    <property type="match status" value="1"/>
</dbReference>
<dbReference type="InterPro" id="IPR035906">
    <property type="entry name" value="MetI-like_sf"/>
</dbReference>
<dbReference type="CDD" id="cd06261">
    <property type="entry name" value="TM_PBP2"/>
    <property type="match status" value="1"/>
</dbReference>
<keyword evidence="3" id="KW-1003">Cell membrane</keyword>
<comment type="similarity">
    <text evidence="7">Belongs to the binding-protein-dependent transport system permease family.</text>
</comment>
<dbReference type="PANTHER" id="PTHR30193:SF37">
    <property type="entry name" value="INNER MEMBRANE ABC TRANSPORTER PERMEASE PROTEIN YCJO"/>
    <property type="match status" value="1"/>
</dbReference>
<evidence type="ECO:0000256" key="2">
    <source>
        <dbReference type="ARBA" id="ARBA00022448"/>
    </source>
</evidence>
<feature type="transmembrane region" description="Helical" evidence="7">
    <location>
        <begin position="218"/>
        <end position="240"/>
    </location>
</feature>
<dbReference type="PANTHER" id="PTHR30193">
    <property type="entry name" value="ABC TRANSPORTER PERMEASE PROTEIN"/>
    <property type="match status" value="1"/>
</dbReference>
<dbReference type="OrthoDB" id="152280at2"/>
<evidence type="ECO:0000313" key="9">
    <source>
        <dbReference type="EMBL" id="OCT10517.1"/>
    </source>
</evidence>
<feature type="transmembrane region" description="Helical" evidence="7">
    <location>
        <begin position="17"/>
        <end position="38"/>
    </location>
</feature>
<keyword evidence="10" id="KW-1185">Reference proteome</keyword>
<dbReference type="Proteomes" id="UP000093309">
    <property type="component" value="Unassembled WGS sequence"/>
</dbReference>
<dbReference type="InterPro" id="IPR000515">
    <property type="entry name" value="MetI-like"/>
</dbReference>
<evidence type="ECO:0000256" key="3">
    <source>
        <dbReference type="ARBA" id="ARBA00022475"/>
    </source>
</evidence>
<gene>
    <name evidence="9" type="ORF">A8709_12000</name>
</gene>
<reference evidence="10" key="1">
    <citation type="submission" date="2016-05" db="EMBL/GenBank/DDBJ databases">
        <title>Paenibacillus oryzae. sp. nov., isolated from the rice root.</title>
        <authorList>
            <person name="Zhang J."/>
            <person name="Zhang X."/>
        </authorList>
    </citation>
    <scope>NUCLEOTIDE SEQUENCE [LARGE SCALE GENOMIC DNA]</scope>
    <source>
        <strain evidence="10">KCTC13222</strain>
    </source>
</reference>
<evidence type="ECO:0000256" key="6">
    <source>
        <dbReference type="ARBA" id="ARBA00023136"/>
    </source>
</evidence>
<comment type="caution">
    <text evidence="9">The sequence shown here is derived from an EMBL/GenBank/DDBJ whole genome shotgun (WGS) entry which is preliminary data.</text>
</comment>
<comment type="subcellular location">
    <subcellularLocation>
        <location evidence="1 7">Cell membrane</location>
        <topology evidence="1 7">Multi-pass membrane protein</topology>
    </subcellularLocation>
</comment>
<dbReference type="EMBL" id="LYPC01000032">
    <property type="protein sequence ID" value="OCT10517.1"/>
    <property type="molecule type" value="Genomic_DNA"/>
</dbReference>
<dbReference type="Pfam" id="PF00528">
    <property type="entry name" value="BPD_transp_1"/>
    <property type="match status" value="1"/>
</dbReference>
<sequence>MLSRGGTTVVNFKDKRYIVLFLSPTVILLFTFLIYPLIQSVYYSFCEWYNFSNEKKFIGLANYNQLIHDPVIWIALKNTLILTVGAIVLQVGGGLVLALLSDSIKRGFKFFRTVFFFPIIISGTAIGLMFSIIYNYDYGLLNAIMRAFGLSEQVWLTEKSAIYLVLIPILWQYVGFYFVIFLTGISKIPEDIYESAQLDGITGIQKAFKITIPLMRDVTAACLTLATAGALKVFDVVYIVTKGGPMNASELLSTYMYDKAFNGQNAGYASTIVIAMMLLGVLITVVLNKAVKKDTISY</sequence>
<evidence type="ECO:0000256" key="7">
    <source>
        <dbReference type="RuleBase" id="RU363032"/>
    </source>
</evidence>
<protein>
    <submittedName>
        <fullName evidence="9">ABC transporter permease</fullName>
    </submittedName>
</protein>
<evidence type="ECO:0000259" key="8">
    <source>
        <dbReference type="PROSITE" id="PS50928"/>
    </source>
</evidence>
<keyword evidence="6 7" id="KW-0472">Membrane</keyword>
<keyword evidence="2 7" id="KW-0813">Transport</keyword>
<dbReference type="AlphaFoldDB" id="A0A1C0ZR75"/>
<evidence type="ECO:0000256" key="1">
    <source>
        <dbReference type="ARBA" id="ARBA00004651"/>
    </source>
</evidence>
<proteinExistence type="inferred from homology"/>
<evidence type="ECO:0000256" key="4">
    <source>
        <dbReference type="ARBA" id="ARBA00022692"/>
    </source>
</evidence>
<feature type="transmembrane region" description="Helical" evidence="7">
    <location>
        <begin position="113"/>
        <end position="136"/>
    </location>
</feature>
<dbReference type="GO" id="GO:0055085">
    <property type="term" value="P:transmembrane transport"/>
    <property type="evidence" value="ECO:0007669"/>
    <property type="project" value="InterPro"/>
</dbReference>
<dbReference type="SUPFAM" id="SSF161098">
    <property type="entry name" value="MetI-like"/>
    <property type="match status" value="1"/>
</dbReference>
<evidence type="ECO:0000313" key="10">
    <source>
        <dbReference type="Proteomes" id="UP000093309"/>
    </source>
</evidence>
<feature type="transmembrane region" description="Helical" evidence="7">
    <location>
        <begin position="161"/>
        <end position="182"/>
    </location>
</feature>